<dbReference type="AlphaFoldDB" id="A0A060NGS6"/>
<dbReference type="RefSeq" id="WP_052467503.1">
    <property type="nucleotide sequence ID" value="NZ_AP014568.1"/>
</dbReference>
<comment type="cofactor">
    <cofactor evidence="1">
        <name>Zn(2+)</name>
        <dbReference type="ChEBI" id="CHEBI:29105"/>
    </cofactor>
</comment>
<feature type="domain" description="Peptidase M16 N-terminal" evidence="4">
    <location>
        <begin position="63"/>
        <end position="203"/>
    </location>
</feature>
<keyword evidence="7" id="KW-1185">Reference proteome</keyword>
<feature type="domain" description="Peptidase M16 C-terminal" evidence="5">
    <location>
        <begin position="212"/>
        <end position="400"/>
    </location>
</feature>
<reference evidence="6 7" key="1">
    <citation type="journal article" date="2014" name="Nat. Commun.">
        <title>Physiological and genomic features of highly alkaliphilic hydrogen-utilizing Betaproteobacteria from a continental serpentinizing site.</title>
        <authorList>
            <person name="Suzuki S."/>
            <person name="Kuenen J.G."/>
            <person name="Schipper K."/>
            <person name="van der Velde S."/>
            <person name="Ishii S."/>
            <person name="Wu A."/>
            <person name="Sorokin D.Y."/>
            <person name="Tenney A."/>
            <person name="Meng X.Y."/>
            <person name="Morrill P.L."/>
            <person name="Kamagata Y."/>
            <person name="Muyzer G."/>
            <person name="Nealson K.H."/>
        </authorList>
    </citation>
    <scope>NUCLEOTIDE SEQUENCE [LARGE SCALE GENOMIC DNA]</scope>
    <source>
        <strain evidence="6 7">A1</strain>
    </source>
</reference>
<gene>
    <name evidence="6" type="ORF">SRAA_1122</name>
</gene>
<dbReference type="InterPro" id="IPR001431">
    <property type="entry name" value="Pept_M16_Zn_BS"/>
</dbReference>
<evidence type="ECO:0000259" key="4">
    <source>
        <dbReference type="Pfam" id="PF00675"/>
    </source>
</evidence>
<evidence type="ECO:0000313" key="7">
    <source>
        <dbReference type="Proteomes" id="UP000067461"/>
    </source>
</evidence>
<dbReference type="HOGENOM" id="CLU_009902_1_0_4"/>
<protein>
    <submittedName>
        <fullName evidence="6">Predicted Zn-dependent peptidase</fullName>
    </submittedName>
</protein>
<dbReference type="PANTHER" id="PTHR11851:SF49">
    <property type="entry name" value="MITOCHONDRIAL-PROCESSING PEPTIDASE SUBUNIT ALPHA"/>
    <property type="match status" value="1"/>
</dbReference>
<dbReference type="InterPro" id="IPR050361">
    <property type="entry name" value="MPP/UQCRC_Complex"/>
</dbReference>
<sequence length="471" mass="52292">MKPALPTPILWRGGRRSWLLLPLWTVLLWLLLAPVQAQTPALAPATAQQFTLANGLTLIIKPDRRAPTALQMLWLRAGSMDEVDGQSGVAHVVEHMLFKGTPTVPEGEISRLVAAMGGRDNAFVSRDVTSFHQQIPAARLPDVMRLEADRFAHNTWPDEAFWREMSVIKEERRQMVEESAQARMFEVFMASAWLAHPYRRPIIGWMSDLLSLQPDDARAFYQRWYVPGNAALVVVGDVDVAQVRAWAERYFGALPARAVPERKPQTEPEQRGTRRIEYVGRTDRPLLVLGYKVPQLAHPDATDAASTDALALLLLAGVLDGHSAARLEHQLVQGAAGRRVALEVSASFSYLGRGPQLFLLSGTPAQGVSPAELEAALVAEIERVAREGVSEAELRRVRNQWLAAEVFQRDSMFAQARLLGSYWAQGWPVDSSERIMRRLSAVTPQQVQAVAARHFSAQRLTVGVLLPEQAP</sequence>
<dbReference type="GO" id="GO:0046872">
    <property type="term" value="F:metal ion binding"/>
    <property type="evidence" value="ECO:0007669"/>
    <property type="project" value="InterPro"/>
</dbReference>
<evidence type="ECO:0000256" key="1">
    <source>
        <dbReference type="ARBA" id="ARBA00001947"/>
    </source>
</evidence>
<evidence type="ECO:0000313" key="6">
    <source>
        <dbReference type="EMBL" id="BAO80976.1"/>
    </source>
</evidence>
<evidence type="ECO:0000256" key="3">
    <source>
        <dbReference type="RuleBase" id="RU004447"/>
    </source>
</evidence>
<dbReference type="MEROPS" id="M16.019"/>
<proteinExistence type="inferred from homology"/>
<dbReference type="KEGG" id="cbaa:SRAA_1122"/>
<dbReference type="InterPro" id="IPR011249">
    <property type="entry name" value="Metalloenz_LuxS/M16"/>
</dbReference>
<dbReference type="Pfam" id="PF00675">
    <property type="entry name" value="Peptidase_M16"/>
    <property type="match status" value="1"/>
</dbReference>
<accession>A0A060NGS6</accession>
<dbReference type="Proteomes" id="UP000067461">
    <property type="component" value="Chromosome"/>
</dbReference>
<dbReference type="Pfam" id="PF05193">
    <property type="entry name" value="Peptidase_M16_C"/>
    <property type="match status" value="1"/>
</dbReference>
<dbReference type="OrthoDB" id="9811314at2"/>
<evidence type="ECO:0000259" key="5">
    <source>
        <dbReference type="Pfam" id="PF05193"/>
    </source>
</evidence>
<dbReference type="InterPro" id="IPR007863">
    <property type="entry name" value="Peptidase_M16_C"/>
</dbReference>
<evidence type="ECO:0000256" key="2">
    <source>
        <dbReference type="ARBA" id="ARBA00007261"/>
    </source>
</evidence>
<dbReference type="GO" id="GO:0004222">
    <property type="term" value="F:metalloendopeptidase activity"/>
    <property type="evidence" value="ECO:0007669"/>
    <property type="project" value="InterPro"/>
</dbReference>
<name>A0A060NGS6_9BURK</name>
<dbReference type="SUPFAM" id="SSF63411">
    <property type="entry name" value="LuxS/MPP-like metallohydrolase"/>
    <property type="match status" value="2"/>
</dbReference>
<dbReference type="EMBL" id="AP014568">
    <property type="protein sequence ID" value="BAO80976.1"/>
    <property type="molecule type" value="Genomic_DNA"/>
</dbReference>
<dbReference type="PANTHER" id="PTHR11851">
    <property type="entry name" value="METALLOPROTEASE"/>
    <property type="match status" value="1"/>
</dbReference>
<dbReference type="Gene3D" id="3.30.830.10">
    <property type="entry name" value="Metalloenzyme, LuxS/M16 peptidase-like"/>
    <property type="match status" value="2"/>
</dbReference>
<dbReference type="GO" id="GO:0006508">
    <property type="term" value="P:proteolysis"/>
    <property type="evidence" value="ECO:0007669"/>
    <property type="project" value="InterPro"/>
</dbReference>
<organism evidence="6 7">
    <name type="scientific">Serpentinimonas raichei</name>
    <dbReference type="NCBI Taxonomy" id="1458425"/>
    <lineage>
        <taxon>Bacteria</taxon>
        <taxon>Pseudomonadati</taxon>
        <taxon>Pseudomonadota</taxon>
        <taxon>Betaproteobacteria</taxon>
        <taxon>Burkholderiales</taxon>
        <taxon>Comamonadaceae</taxon>
        <taxon>Serpentinimonas</taxon>
    </lineage>
</organism>
<dbReference type="STRING" id="1458425.SRAA_1122"/>
<dbReference type="InterPro" id="IPR011765">
    <property type="entry name" value="Pept_M16_N"/>
</dbReference>
<dbReference type="PROSITE" id="PS00143">
    <property type="entry name" value="INSULINASE"/>
    <property type="match status" value="1"/>
</dbReference>
<comment type="similarity">
    <text evidence="2 3">Belongs to the peptidase M16 family.</text>
</comment>